<protein>
    <submittedName>
        <fullName evidence="2">Uncharacterized protein</fullName>
    </submittedName>
</protein>
<reference evidence="2 3" key="2">
    <citation type="submission" date="2008-10" db="EMBL/GenBank/DDBJ databases">
        <authorList>
            <person name="Fulton L."/>
            <person name="Clifton S."/>
            <person name="Fulton B."/>
            <person name="Xu J."/>
            <person name="Minx P."/>
            <person name="Pepin K.H."/>
            <person name="Johnson M."/>
            <person name="Bhonagiri V."/>
            <person name="Nash W.E."/>
            <person name="Mardis E.R."/>
            <person name="Wilson R.K."/>
        </authorList>
    </citation>
    <scope>NUCLEOTIDE SEQUENCE [LARGE SCALE GENOMIC DNA]</scope>
    <source>
        <strain evidence="2 3">ATCC 29098</strain>
    </source>
</reference>
<sequence>MRPVSGGSRWPSLSTFSGNGSCKDGLRLERRHAFSAGPEKDSFLVPPAALRRCRRGRPAGLRQSFC</sequence>
<comment type="caution">
    <text evidence="2">The sequence shown here is derived from an EMBL/GenBank/DDBJ whole genome shotgun (WGS) entry which is preliminary data.</text>
</comment>
<proteinExistence type="predicted"/>
<organism evidence="2 3">
    <name type="scientific">Desulfovibrio piger ATCC 29098</name>
    <dbReference type="NCBI Taxonomy" id="411464"/>
    <lineage>
        <taxon>Bacteria</taxon>
        <taxon>Pseudomonadati</taxon>
        <taxon>Thermodesulfobacteriota</taxon>
        <taxon>Desulfovibrionia</taxon>
        <taxon>Desulfovibrionales</taxon>
        <taxon>Desulfovibrionaceae</taxon>
        <taxon>Desulfovibrio</taxon>
    </lineage>
</organism>
<evidence type="ECO:0000256" key="1">
    <source>
        <dbReference type="SAM" id="MobiDB-lite"/>
    </source>
</evidence>
<gene>
    <name evidence="2" type="ORF">DESPIG_02685</name>
</gene>
<dbReference type="AlphaFoldDB" id="B6WX59"/>
<dbReference type="Proteomes" id="UP000003676">
    <property type="component" value="Unassembled WGS sequence"/>
</dbReference>
<feature type="region of interest" description="Disordered" evidence="1">
    <location>
        <begin position="1"/>
        <end position="22"/>
    </location>
</feature>
<evidence type="ECO:0000313" key="2">
    <source>
        <dbReference type="EMBL" id="EEB32504.1"/>
    </source>
</evidence>
<feature type="compositionally biased region" description="Polar residues" evidence="1">
    <location>
        <begin position="11"/>
        <end position="20"/>
    </location>
</feature>
<reference evidence="2 3" key="1">
    <citation type="submission" date="2008-10" db="EMBL/GenBank/DDBJ databases">
        <title>Draft genome sequence of Desulvovibrio piger (ATCC 29098).</title>
        <authorList>
            <person name="Sudarsanam P."/>
            <person name="Ley R."/>
            <person name="Guruge J."/>
            <person name="Turnbaugh P.J."/>
            <person name="Mahowald M."/>
            <person name="Liep D."/>
            <person name="Gordon J."/>
        </authorList>
    </citation>
    <scope>NUCLEOTIDE SEQUENCE [LARGE SCALE GENOMIC DNA]</scope>
    <source>
        <strain evidence="2 3">ATCC 29098</strain>
    </source>
</reference>
<evidence type="ECO:0000313" key="3">
    <source>
        <dbReference type="Proteomes" id="UP000003676"/>
    </source>
</evidence>
<accession>B6WX59</accession>
<name>B6WX59_9BACT</name>
<dbReference type="EMBL" id="ABXU01000076">
    <property type="protein sequence ID" value="EEB32504.1"/>
    <property type="molecule type" value="Genomic_DNA"/>
</dbReference>
<dbReference type="HOGENOM" id="CLU_2824120_0_0_7"/>